<accession>A0A645DA22</accession>
<reference evidence="1" key="1">
    <citation type="submission" date="2019-08" db="EMBL/GenBank/DDBJ databases">
        <authorList>
            <person name="Kucharzyk K."/>
            <person name="Murdoch R.W."/>
            <person name="Higgins S."/>
            <person name="Loffler F."/>
        </authorList>
    </citation>
    <scope>NUCLEOTIDE SEQUENCE</scope>
</reference>
<protein>
    <submittedName>
        <fullName evidence="1">Uncharacterized protein</fullName>
    </submittedName>
</protein>
<dbReference type="EMBL" id="VSSQ01034357">
    <property type="protein sequence ID" value="MPM86266.1"/>
    <property type="molecule type" value="Genomic_DNA"/>
</dbReference>
<sequence length="110" mass="12511">MRGGLALRVGDLIHRAPDCIKQRRAAAHKVVLLRNGAYAAQRNPIMQQFICVVKQRRRYRARAVLVLLLLQQAVEAADRIALQSAHRTGSIQNKYQFRTPLFHVVLPPVH</sequence>
<gene>
    <name evidence="1" type="ORF">SDC9_133355</name>
</gene>
<evidence type="ECO:0000313" key="1">
    <source>
        <dbReference type="EMBL" id="MPM86266.1"/>
    </source>
</evidence>
<organism evidence="1">
    <name type="scientific">bioreactor metagenome</name>
    <dbReference type="NCBI Taxonomy" id="1076179"/>
    <lineage>
        <taxon>unclassified sequences</taxon>
        <taxon>metagenomes</taxon>
        <taxon>ecological metagenomes</taxon>
    </lineage>
</organism>
<name>A0A645DA22_9ZZZZ</name>
<proteinExistence type="predicted"/>
<dbReference type="AlphaFoldDB" id="A0A645DA22"/>
<comment type="caution">
    <text evidence="1">The sequence shown here is derived from an EMBL/GenBank/DDBJ whole genome shotgun (WGS) entry which is preliminary data.</text>
</comment>